<name>A0A0K2V846_LEPSM</name>
<organism evidence="1">
    <name type="scientific">Lepeophtheirus salmonis</name>
    <name type="common">Salmon louse</name>
    <name type="synonym">Caligus salmonis</name>
    <dbReference type="NCBI Taxonomy" id="72036"/>
    <lineage>
        <taxon>Eukaryota</taxon>
        <taxon>Metazoa</taxon>
        <taxon>Ecdysozoa</taxon>
        <taxon>Arthropoda</taxon>
        <taxon>Crustacea</taxon>
        <taxon>Multicrustacea</taxon>
        <taxon>Hexanauplia</taxon>
        <taxon>Copepoda</taxon>
        <taxon>Siphonostomatoida</taxon>
        <taxon>Caligidae</taxon>
        <taxon>Lepeophtheirus</taxon>
    </lineage>
</organism>
<accession>A0A0K2V846</accession>
<evidence type="ECO:0000313" key="1">
    <source>
        <dbReference type="EMBL" id="CDW46664.1"/>
    </source>
</evidence>
<feature type="non-terminal residue" evidence="1">
    <location>
        <position position="1"/>
    </location>
</feature>
<proteinExistence type="predicted"/>
<sequence>SAFLSSKSLLNRSISVSFSYFEARRCSSRYEVSICESLFASASPILASLCISDVRAIPRDTIYFSSSLTSFSVYDITCIPILNKSVDAISKTLLENFFRSLKISSTVIAPIIAL</sequence>
<dbReference type="AlphaFoldDB" id="A0A0K2V846"/>
<protein>
    <submittedName>
        <fullName evidence="1">Uncharacterized protein</fullName>
    </submittedName>
</protein>
<reference evidence="1" key="1">
    <citation type="submission" date="2014-05" db="EMBL/GenBank/DDBJ databases">
        <authorList>
            <person name="Chronopoulou M."/>
        </authorList>
    </citation>
    <scope>NUCLEOTIDE SEQUENCE</scope>
    <source>
        <tissue evidence="1">Whole organism</tissue>
    </source>
</reference>
<dbReference type="EMBL" id="HACA01029303">
    <property type="protein sequence ID" value="CDW46664.1"/>
    <property type="molecule type" value="Transcribed_RNA"/>
</dbReference>